<evidence type="ECO:0000256" key="6">
    <source>
        <dbReference type="ARBA" id="ARBA00023002"/>
    </source>
</evidence>
<dbReference type="RefSeq" id="WP_053433362.1">
    <property type="nucleotide sequence ID" value="NZ_LGUF01000007.1"/>
</dbReference>
<evidence type="ECO:0000256" key="13">
    <source>
        <dbReference type="RuleBase" id="RU365017"/>
    </source>
</evidence>
<keyword evidence="7 13" id="KW-0408">Iron</keyword>
<dbReference type="GO" id="GO:0033212">
    <property type="term" value="P:iron import into cell"/>
    <property type="evidence" value="ECO:0007669"/>
    <property type="project" value="InterPro"/>
</dbReference>
<proteinExistence type="inferred from homology"/>
<dbReference type="GO" id="GO:0030313">
    <property type="term" value="C:cell envelope"/>
    <property type="evidence" value="ECO:0007669"/>
    <property type="project" value="UniProtKB-SubCell"/>
</dbReference>
<name>A0A0M0G845_SPOGL</name>
<evidence type="ECO:0000256" key="9">
    <source>
        <dbReference type="ARBA" id="ARBA00025737"/>
    </source>
</evidence>
<comment type="catalytic activity">
    <reaction evidence="12">
        <text>heme b + 2 H(+) = protoporphyrin IX + Fe(2+)</text>
        <dbReference type="Rhea" id="RHEA:22584"/>
        <dbReference type="ChEBI" id="CHEBI:15378"/>
        <dbReference type="ChEBI" id="CHEBI:29033"/>
        <dbReference type="ChEBI" id="CHEBI:57306"/>
        <dbReference type="ChEBI" id="CHEBI:60344"/>
        <dbReference type="EC" id="4.98.1.1"/>
    </reaction>
    <physiologicalReaction direction="left-to-right" evidence="12">
        <dbReference type="Rhea" id="RHEA:22585"/>
    </physiologicalReaction>
</comment>
<dbReference type="InterPro" id="IPR006314">
    <property type="entry name" value="Dyp_peroxidase"/>
</dbReference>
<dbReference type="NCBIfam" id="TIGR01412">
    <property type="entry name" value="tat_substr_1"/>
    <property type="match status" value="1"/>
</dbReference>
<keyword evidence="6 13" id="KW-0560">Oxidoreductase</keyword>
<evidence type="ECO:0000256" key="7">
    <source>
        <dbReference type="ARBA" id="ARBA00023004"/>
    </source>
</evidence>
<comment type="similarity">
    <text evidence="9 13">Belongs to the DyP-type peroxidase family.</text>
</comment>
<evidence type="ECO:0000313" key="17">
    <source>
        <dbReference type="EMBL" id="KON85999.1"/>
    </source>
</evidence>
<evidence type="ECO:0000256" key="5">
    <source>
        <dbReference type="ARBA" id="ARBA00022729"/>
    </source>
</evidence>
<evidence type="ECO:0000259" key="15">
    <source>
        <dbReference type="Pfam" id="PF04261"/>
    </source>
</evidence>
<dbReference type="Proteomes" id="UP000037109">
    <property type="component" value="Unassembled WGS sequence"/>
</dbReference>
<keyword evidence="2 13" id="KW-0575">Peroxidase</keyword>
<evidence type="ECO:0000256" key="11">
    <source>
        <dbReference type="ARBA" id="ARBA00033775"/>
    </source>
</evidence>
<feature type="domain" description="Dyp-type peroxidase C-terminal" evidence="16">
    <location>
        <begin position="232"/>
        <end position="411"/>
    </location>
</feature>
<evidence type="ECO:0000313" key="18">
    <source>
        <dbReference type="Proteomes" id="UP000037109"/>
    </source>
</evidence>
<dbReference type="AlphaFoldDB" id="A0A0M0G845"/>
<keyword evidence="3 13" id="KW-0349">Heme</keyword>
<keyword evidence="14" id="KW-1133">Transmembrane helix</keyword>
<keyword evidence="5" id="KW-0732">Signal</keyword>
<dbReference type="PROSITE" id="PS51318">
    <property type="entry name" value="TAT"/>
    <property type="match status" value="1"/>
</dbReference>
<reference evidence="18" key="1">
    <citation type="submission" date="2015-07" db="EMBL/GenBank/DDBJ databases">
        <title>Fjat-10036 dsm4.</title>
        <authorList>
            <person name="Liu B."/>
            <person name="Wang J."/>
            <person name="Zhu Y."/>
            <person name="Liu G."/>
            <person name="Chen Q."/>
            <person name="Chen Z."/>
            <person name="Lan J."/>
            <person name="Che J."/>
            <person name="Ge C."/>
            <person name="Shi H."/>
            <person name="Pan Z."/>
            <person name="Liu X."/>
        </authorList>
    </citation>
    <scope>NUCLEOTIDE SEQUENCE [LARGE SCALE GENOMIC DNA]</scope>
    <source>
        <strain evidence="18">DSM 4</strain>
    </source>
</reference>
<evidence type="ECO:0000256" key="14">
    <source>
        <dbReference type="SAM" id="Phobius"/>
    </source>
</evidence>
<accession>A0A0M0G845</accession>
<evidence type="ECO:0000256" key="3">
    <source>
        <dbReference type="ARBA" id="ARBA00022617"/>
    </source>
</evidence>
<dbReference type="InterPro" id="IPR011008">
    <property type="entry name" value="Dimeric_a/b-barrel"/>
</dbReference>
<sequence length="423" mass="47239">MNTKEEQSLFKKGFSRREILKTAGIGSAGVILGATGFSGILTAFGETPFVDDNHETKNKVNFYGKHQSGILTKNPEHAYFVSLNCTAKSKVELKEMFQLWTRYSVQLMNGHLVEPDSANKLLPAPDTGEAVGLDASHLTLTFGVGPSLFEKSELGMEHMKPHELKDLPHFPKDQLDPRYVGGDICIQACADDPQVAFHAVRNLIRSARGLVTMRWSQTGFNSYGMKDKKKMTPRNLFAFKDGTGNPNVDDTKEMDEVVWVQPGESESWMSGGSYLAVRRIQMHLETWDRTALREQEATFGRHRDTGAPIGKSDEFSDMEIERKENGKSVVPENSHVFLARQVKDRMLRRSFSFSDGINSDTGSFDAGLLFISFQKNPQQFINIQNSFGRADKLNEYITHRGSALFACFPGVKKGSYLGAGLFD</sequence>
<dbReference type="PROSITE" id="PS51404">
    <property type="entry name" value="DYP_PEROXIDASE"/>
    <property type="match status" value="1"/>
</dbReference>
<keyword evidence="4 13" id="KW-0479">Metal-binding</keyword>
<dbReference type="GO" id="GO:0020037">
    <property type="term" value="F:heme binding"/>
    <property type="evidence" value="ECO:0007669"/>
    <property type="project" value="InterPro"/>
</dbReference>
<dbReference type="InterPro" id="IPR006313">
    <property type="entry name" value="EfeB/EfeN"/>
</dbReference>
<feature type="domain" description="Dyp-type peroxidase N-terminal" evidence="15">
    <location>
        <begin position="67"/>
        <end position="221"/>
    </location>
</feature>
<evidence type="ECO:0000256" key="1">
    <source>
        <dbReference type="ARBA" id="ARBA00004196"/>
    </source>
</evidence>
<evidence type="ECO:0000256" key="2">
    <source>
        <dbReference type="ARBA" id="ARBA00022559"/>
    </source>
</evidence>
<dbReference type="PANTHER" id="PTHR30521">
    <property type="entry name" value="DEFERROCHELATASE/PEROXIDASE"/>
    <property type="match status" value="1"/>
</dbReference>
<dbReference type="InterPro" id="IPR048327">
    <property type="entry name" value="Dyp_perox_N"/>
</dbReference>
<comment type="cofactor">
    <cofactor evidence="13">
        <name>heme b</name>
        <dbReference type="ChEBI" id="CHEBI:60344"/>
    </cofactor>
    <text evidence="13">Binds 1 heme b (iron(II)-protoporphyrin IX) group non-covalently per subunit.</text>
</comment>
<dbReference type="InterPro" id="IPR048328">
    <property type="entry name" value="Dyp_perox_C"/>
</dbReference>
<dbReference type="GO" id="GO:0004325">
    <property type="term" value="F:ferrochelatase activity"/>
    <property type="evidence" value="ECO:0007669"/>
    <property type="project" value="UniProtKB-EC"/>
</dbReference>
<dbReference type="OrthoDB" id="9781066at2"/>
<feature type="transmembrane region" description="Helical" evidence="14">
    <location>
        <begin position="20"/>
        <end position="44"/>
    </location>
</feature>
<protein>
    <recommendedName>
        <fullName evidence="10 13">Deferrochelatase</fullName>
        <ecNumber evidence="13">1.11.1.-</ecNumber>
    </recommendedName>
    <alternativeName>
        <fullName evidence="11 13">Peroxidase EfeB</fullName>
    </alternativeName>
</protein>
<dbReference type="Pfam" id="PF04261">
    <property type="entry name" value="Dyp_perox_N"/>
    <property type="match status" value="1"/>
</dbReference>
<dbReference type="PATRIC" id="fig|1459.3.peg.757"/>
<organism evidence="17 18">
    <name type="scientific">Sporosarcina globispora</name>
    <name type="common">Bacillus globisporus</name>
    <dbReference type="NCBI Taxonomy" id="1459"/>
    <lineage>
        <taxon>Bacteria</taxon>
        <taxon>Bacillati</taxon>
        <taxon>Bacillota</taxon>
        <taxon>Bacilli</taxon>
        <taxon>Bacillales</taxon>
        <taxon>Caryophanaceae</taxon>
        <taxon>Sporosarcina</taxon>
    </lineage>
</organism>
<evidence type="ECO:0000259" key="16">
    <source>
        <dbReference type="Pfam" id="PF20628"/>
    </source>
</evidence>
<evidence type="ECO:0000256" key="8">
    <source>
        <dbReference type="ARBA" id="ARBA00023239"/>
    </source>
</evidence>
<evidence type="ECO:0000256" key="4">
    <source>
        <dbReference type="ARBA" id="ARBA00022723"/>
    </source>
</evidence>
<dbReference type="EC" id="1.11.1.-" evidence="13"/>
<dbReference type="EMBL" id="LGUF01000007">
    <property type="protein sequence ID" value="KON85999.1"/>
    <property type="molecule type" value="Genomic_DNA"/>
</dbReference>
<keyword evidence="8" id="KW-0456">Lyase</keyword>
<dbReference type="GO" id="GO:0005829">
    <property type="term" value="C:cytosol"/>
    <property type="evidence" value="ECO:0007669"/>
    <property type="project" value="TreeGrafter"/>
</dbReference>
<gene>
    <name evidence="17" type="ORF">AF332_03680</name>
</gene>
<comment type="subcellular location">
    <subcellularLocation>
        <location evidence="1">Cell envelope</location>
    </subcellularLocation>
</comment>
<dbReference type="SUPFAM" id="SSF54909">
    <property type="entry name" value="Dimeric alpha+beta barrel"/>
    <property type="match status" value="1"/>
</dbReference>
<dbReference type="InterPro" id="IPR006311">
    <property type="entry name" value="TAT_signal"/>
</dbReference>
<evidence type="ECO:0000256" key="10">
    <source>
        <dbReference type="ARBA" id="ARBA00033771"/>
    </source>
</evidence>
<evidence type="ECO:0000256" key="12">
    <source>
        <dbReference type="ARBA" id="ARBA00048856"/>
    </source>
</evidence>
<dbReference type="NCBIfam" id="TIGR01413">
    <property type="entry name" value="Dyp_perox_fam"/>
    <property type="match status" value="1"/>
</dbReference>
<dbReference type="GO" id="GO:0046872">
    <property type="term" value="F:metal ion binding"/>
    <property type="evidence" value="ECO:0007669"/>
    <property type="project" value="UniProtKB-KW"/>
</dbReference>
<keyword evidence="18" id="KW-1185">Reference proteome</keyword>
<dbReference type="PANTHER" id="PTHR30521:SF4">
    <property type="entry name" value="DEFERROCHELATASE"/>
    <property type="match status" value="1"/>
</dbReference>
<comment type="function">
    <text evidence="13">Involved in the recovery of exogenous heme iron. Extracts iron from heme while preserving the protoporphyrin ring intact.</text>
</comment>
<dbReference type="GO" id="GO:0004601">
    <property type="term" value="F:peroxidase activity"/>
    <property type="evidence" value="ECO:0007669"/>
    <property type="project" value="UniProtKB-KW"/>
</dbReference>
<dbReference type="STRING" id="1459.AF332_03680"/>
<comment type="caution">
    <text evidence="17">The sequence shown here is derived from an EMBL/GenBank/DDBJ whole genome shotgun (WGS) entry which is preliminary data.</text>
</comment>
<keyword evidence="14" id="KW-0812">Transmembrane</keyword>
<dbReference type="Pfam" id="PF20628">
    <property type="entry name" value="Dyp_perox_C"/>
    <property type="match status" value="1"/>
</dbReference>
<keyword evidence="14" id="KW-0472">Membrane</keyword>